<gene>
    <name evidence="1" type="ORF">IHQ68_08075</name>
</gene>
<protein>
    <submittedName>
        <fullName evidence="1">Uncharacterized protein</fullName>
    </submittedName>
</protein>
<accession>A0ABU1DER0</accession>
<proteinExistence type="predicted"/>
<keyword evidence="2" id="KW-1185">Reference proteome</keyword>
<dbReference type="Proteomes" id="UP001181622">
    <property type="component" value="Unassembled WGS sequence"/>
</dbReference>
<dbReference type="RefSeq" id="WP_309390558.1">
    <property type="nucleotide sequence ID" value="NZ_JADBEO010000013.1"/>
</dbReference>
<name>A0ABU1DER0_9HYPH</name>
<evidence type="ECO:0000313" key="2">
    <source>
        <dbReference type="Proteomes" id="UP001181622"/>
    </source>
</evidence>
<reference evidence="1" key="1">
    <citation type="submission" date="2020-10" db="EMBL/GenBank/DDBJ databases">
        <authorList>
            <person name="Abbas A."/>
            <person name="Razzaq R."/>
            <person name="Waqas M."/>
            <person name="Abbas N."/>
            <person name="Nielsen T.K."/>
            <person name="Hansen L.H."/>
            <person name="Hussain S."/>
            <person name="Shahid M."/>
        </authorList>
    </citation>
    <scope>NUCLEOTIDE SEQUENCE</scope>
    <source>
        <strain evidence="1">S14</strain>
    </source>
</reference>
<dbReference type="EMBL" id="JADBEO010000013">
    <property type="protein sequence ID" value="MDR4306572.1"/>
    <property type="molecule type" value="Genomic_DNA"/>
</dbReference>
<comment type="caution">
    <text evidence="1">The sequence shown here is derived from an EMBL/GenBank/DDBJ whole genome shotgun (WGS) entry which is preliminary data.</text>
</comment>
<evidence type="ECO:0000313" key="1">
    <source>
        <dbReference type="EMBL" id="MDR4306572.1"/>
    </source>
</evidence>
<organism evidence="1 2">
    <name type="scientific">Chelatococcus sambhunathii</name>
    <dbReference type="NCBI Taxonomy" id="363953"/>
    <lineage>
        <taxon>Bacteria</taxon>
        <taxon>Pseudomonadati</taxon>
        <taxon>Pseudomonadota</taxon>
        <taxon>Alphaproteobacteria</taxon>
        <taxon>Hyphomicrobiales</taxon>
        <taxon>Chelatococcaceae</taxon>
        <taxon>Chelatococcus</taxon>
    </lineage>
</organism>
<sequence>MLAARDITVEIGGDVVRLRPTLRAAMRLERDFGFPKLLKLLSEGSVTATSAILAEHANPFPAVSIANAIRLAPDLIAHVLRLAGASDEPAPKGKPAGKAMSHAAYFDRLFALGTGALGWTAQATLDTPAAEIEAAYAGRVELLSSIFGGKSEDDAAPTSAERDPNAASILRMLA</sequence>